<reference evidence="2 3" key="1">
    <citation type="submission" date="2015-01" db="EMBL/GenBank/DDBJ databases">
        <title>Vibrio sp. C5 JCM 19232 whole genome shotgun sequence.</title>
        <authorList>
            <person name="Sawabe T."/>
            <person name="Meirelles P."/>
            <person name="Feng G."/>
            <person name="Sayaka M."/>
            <person name="Hattori M."/>
            <person name="Ohkuma M."/>
        </authorList>
    </citation>
    <scope>NUCLEOTIDE SEQUENCE [LARGE SCALE GENOMIC DNA]</scope>
    <source>
        <strain evidence="2 3">JCM19232</strain>
    </source>
</reference>
<evidence type="ECO:0000259" key="1">
    <source>
        <dbReference type="PROSITE" id="PS51194"/>
    </source>
</evidence>
<keyword evidence="2" id="KW-0547">Nucleotide-binding</keyword>
<dbReference type="AlphaFoldDB" id="A0A0B8P8C2"/>
<keyword evidence="2" id="KW-0067">ATP-binding</keyword>
<dbReference type="GO" id="GO:0006412">
    <property type="term" value="P:translation"/>
    <property type="evidence" value="ECO:0007669"/>
    <property type="project" value="InterPro"/>
</dbReference>
<name>A0A0B8P8C2_9VIBR</name>
<gene>
    <name evidence="2" type="ORF">JCM19232_4772</name>
</gene>
<dbReference type="InterPro" id="IPR001650">
    <property type="entry name" value="Helicase_C-like"/>
</dbReference>
<dbReference type="Gene3D" id="3.40.50.300">
    <property type="entry name" value="P-loop containing nucleotide triphosphate hydrolases"/>
    <property type="match status" value="1"/>
</dbReference>
<proteinExistence type="predicted"/>
<dbReference type="SUPFAM" id="SSF52540">
    <property type="entry name" value="P-loop containing nucleoside triphosphate hydrolases"/>
    <property type="match status" value="1"/>
</dbReference>
<keyword evidence="2" id="KW-0347">Helicase</keyword>
<dbReference type="GO" id="GO:0004386">
    <property type="term" value="F:helicase activity"/>
    <property type="evidence" value="ECO:0007669"/>
    <property type="project" value="UniProtKB-KW"/>
</dbReference>
<dbReference type="GO" id="GO:0005829">
    <property type="term" value="C:cytosol"/>
    <property type="evidence" value="ECO:0007669"/>
    <property type="project" value="TreeGrafter"/>
</dbReference>
<dbReference type="InterPro" id="IPR050742">
    <property type="entry name" value="Helicase_Restrict-Modif_Enz"/>
</dbReference>
<dbReference type="PANTHER" id="PTHR47396">
    <property type="entry name" value="TYPE I RESTRICTION ENZYME ECOKI R PROTEIN"/>
    <property type="match status" value="1"/>
</dbReference>
<dbReference type="InterPro" id="IPR011332">
    <property type="entry name" value="Ribosomal_zn-bd"/>
</dbReference>
<dbReference type="EMBL" id="BBSA01000007">
    <property type="protein sequence ID" value="GAM63095.1"/>
    <property type="molecule type" value="Genomic_DNA"/>
</dbReference>
<dbReference type="PANTHER" id="PTHR47396:SF1">
    <property type="entry name" value="ATP-DEPENDENT HELICASE IRC3-RELATED"/>
    <property type="match status" value="1"/>
</dbReference>
<dbReference type="PROSITE" id="PS51194">
    <property type="entry name" value="HELICASE_CTER"/>
    <property type="match status" value="1"/>
</dbReference>
<evidence type="ECO:0000313" key="2">
    <source>
        <dbReference type="EMBL" id="GAM63095.1"/>
    </source>
</evidence>
<evidence type="ECO:0000313" key="3">
    <source>
        <dbReference type="Proteomes" id="UP000031670"/>
    </source>
</evidence>
<dbReference type="SMART" id="SM00490">
    <property type="entry name" value="HELICc"/>
    <property type="match status" value="1"/>
</dbReference>
<dbReference type="Proteomes" id="UP000031670">
    <property type="component" value="Unassembled WGS sequence"/>
</dbReference>
<dbReference type="InterPro" id="IPR027417">
    <property type="entry name" value="P-loop_NTPase"/>
</dbReference>
<protein>
    <submittedName>
        <fullName evidence="2">DNA or RNA helicase of superfamily II</fullName>
    </submittedName>
</protein>
<feature type="domain" description="Helicase C-terminal" evidence="1">
    <location>
        <begin position="1"/>
        <end position="125"/>
    </location>
</feature>
<dbReference type="Pfam" id="PF00271">
    <property type="entry name" value="Helicase_C"/>
    <property type="match status" value="1"/>
</dbReference>
<organism evidence="2 3">
    <name type="scientific">Vibrio ishigakensis</name>
    <dbReference type="NCBI Taxonomy" id="1481914"/>
    <lineage>
        <taxon>Bacteria</taxon>
        <taxon>Pseudomonadati</taxon>
        <taxon>Pseudomonadota</taxon>
        <taxon>Gammaproteobacteria</taxon>
        <taxon>Vibrionales</taxon>
        <taxon>Vibrionaceae</taxon>
        <taxon>Vibrio</taxon>
    </lineage>
</organism>
<sequence>MVFAATVKHAQEVLSLLPEEESAIVIGDTHTKERDRIIEEFKAQKIKYLVNVSVLTTGFDAPHVDLIAVLRPTESISLYQQIVGRGLRLSEGKKECLVLEYAGNCYDLYQPEVGSPKPDGDSEIVTVPCPACGFNNNFWGKTADNGFVIEHYGRKCQGYFEEEDGTREHCDYRFRAKFCRECGADNDIAARVCCECDAVLVDPDKS</sequence>
<reference evidence="2 3" key="2">
    <citation type="submission" date="2015-01" db="EMBL/GenBank/DDBJ databases">
        <authorList>
            <consortium name="NBRP consortium"/>
            <person name="Sawabe T."/>
            <person name="Meirelles P."/>
            <person name="Feng G."/>
            <person name="Sayaka M."/>
            <person name="Hattori M."/>
            <person name="Ohkuma M."/>
        </authorList>
    </citation>
    <scope>NUCLEOTIDE SEQUENCE [LARGE SCALE GENOMIC DNA]</scope>
    <source>
        <strain evidence="2 3">JCM19232</strain>
    </source>
</reference>
<dbReference type="SUPFAM" id="SSF57829">
    <property type="entry name" value="Zn-binding ribosomal proteins"/>
    <property type="match status" value="1"/>
</dbReference>
<accession>A0A0B8P8C2</accession>
<keyword evidence="2" id="KW-0378">Hydrolase</keyword>
<comment type="caution">
    <text evidence="2">The sequence shown here is derived from an EMBL/GenBank/DDBJ whole genome shotgun (WGS) entry which is preliminary data.</text>
</comment>